<organism evidence="2 3">
    <name type="scientific">Aldrovandia affinis</name>
    <dbReference type="NCBI Taxonomy" id="143900"/>
    <lineage>
        <taxon>Eukaryota</taxon>
        <taxon>Metazoa</taxon>
        <taxon>Chordata</taxon>
        <taxon>Craniata</taxon>
        <taxon>Vertebrata</taxon>
        <taxon>Euteleostomi</taxon>
        <taxon>Actinopterygii</taxon>
        <taxon>Neopterygii</taxon>
        <taxon>Teleostei</taxon>
        <taxon>Notacanthiformes</taxon>
        <taxon>Halosauridae</taxon>
        <taxon>Aldrovandia</taxon>
    </lineage>
</organism>
<name>A0AAD7S0T5_9TELE</name>
<dbReference type="GO" id="GO:0048306">
    <property type="term" value="F:calcium-dependent protein binding"/>
    <property type="evidence" value="ECO:0007669"/>
    <property type="project" value="TreeGrafter"/>
</dbReference>
<dbReference type="GO" id="GO:0043123">
    <property type="term" value="P:positive regulation of canonical NF-kappaB signal transduction"/>
    <property type="evidence" value="ECO:0007669"/>
    <property type="project" value="TreeGrafter"/>
</dbReference>
<dbReference type="Pfam" id="PF01023">
    <property type="entry name" value="S_100"/>
    <property type="match status" value="1"/>
</dbReference>
<dbReference type="GO" id="GO:0005509">
    <property type="term" value="F:calcium ion binding"/>
    <property type="evidence" value="ECO:0007669"/>
    <property type="project" value="TreeGrafter"/>
</dbReference>
<dbReference type="AlphaFoldDB" id="A0AAD7S0T5"/>
<gene>
    <name evidence="2" type="ORF">AAFF_G00057280</name>
</gene>
<feature type="domain" description="S100/CaBP-9k-type calcium binding subdomain" evidence="1">
    <location>
        <begin position="126"/>
        <end position="168"/>
    </location>
</feature>
<dbReference type="InterPro" id="IPR011992">
    <property type="entry name" value="EF-hand-dom_pair"/>
</dbReference>
<dbReference type="InterPro" id="IPR013787">
    <property type="entry name" value="S100_Ca-bd_sub"/>
</dbReference>
<evidence type="ECO:0000313" key="3">
    <source>
        <dbReference type="Proteomes" id="UP001221898"/>
    </source>
</evidence>
<dbReference type="GO" id="GO:0005737">
    <property type="term" value="C:cytoplasm"/>
    <property type="evidence" value="ECO:0007669"/>
    <property type="project" value="TreeGrafter"/>
</dbReference>
<dbReference type="SUPFAM" id="SSF47473">
    <property type="entry name" value="EF-hand"/>
    <property type="match status" value="1"/>
</dbReference>
<accession>A0AAD7S0T5</accession>
<dbReference type="GO" id="GO:0050786">
    <property type="term" value="F:RAGE receptor binding"/>
    <property type="evidence" value="ECO:0007669"/>
    <property type="project" value="TreeGrafter"/>
</dbReference>
<dbReference type="GO" id="GO:0005634">
    <property type="term" value="C:nucleus"/>
    <property type="evidence" value="ECO:0007669"/>
    <property type="project" value="TreeGrafter"/>
</dbReference>
<dbReference type="GO" id="GO:0008284">
    <property type="term" value="P:positive regulation of cell population proliferation"/>
    <property type="evidence" value="ECO:0007669"/>
    <property type="project" value="TreeGrafter"/>
</dbReference>
<comment type="caution">
    <text evidence="2">The sequence shown here is derived from an EMBL/GenBank/DDBJ whole genome shotgun (WGS) entry which is preliminary data.</text>
</comment>
<dbReference type="Proteomes" id="UP001221898">
    <property type="component" value="Unassembled WGS sequence"/>
</dbReference>
<dbReference type="PANTHER" id="PTHR11639">
    <property type="entry name" value="S100 CALCIUM-BINDING PROTEIN"/>
    <property type="match status" value="1"/>
</dbReference>
<proteinExistence type="predicted"/>
<dbReference type="EMBL" id="JAINUG010000133">
    <property type="protein sequence ID" value="KAJ8393813.1"/>
    <property type="molecule type" value="Genomic_DNA"/>
</dbReference>
<dbReference type="Gene3D" id="1.10.238.10">
    <property type="entry name" value="EF-hand"/>
    <property type="match status" value="1"/>
</dbReference>
<evidence type="ECO:0000259" key="1">
    <source>
        <dbReference type="SMART" id="SM01394"/>
    </source>
</evidence>
<sequence>MQAMGLIHTLEQCLNRMQTVGLIHTLEQCLNRMQTVGLIHTLEQCLNRMQTVGLIHTLEQCLNRTQTMGLIHTLEQCLNSMQTVGLIHTLEQCLNRMQTVGLIHTLEQCLNRMQTVGLIHTLEQCLNREIGTIVEAFHKYSEKEGDKHKLKKSELRDLINNELSSFLGQIKDQATMDSLMESLVAHGDSECGFQEFMTFVTMVTIFRERYPERQNDELRLNSISRSPARCS</sequence>
<reference evidence="2" key="1">
    <citation type="journal article" date="2023" name="Science">
        <title>Genome structures resolve the early diversification of teleost fishes.</title>
        <authorList>
            <person name="Parey E."/>
            <person name="Louis A."/>
            <person name="Montfort J."/>
            <person name="Bouchez O."/>
            <person name="Roques C."/>
            <person name="Iampietro C."/>
            <person name="Lluch J."/>
            <person name="Castinel A."/>
            <person name="Donnadieu C."/>
            <person name="Desvignes T."/>
            <person name="Floi Bucao C."/>
            <person name="Jouanno E."/>
            <person name="Wen M."/>
            <person name="Mejri S."/>
            <person name="Dirks R."/>
            <person name="Jansen H."/>
            <person name="Henkel C."/>
            <person name="Chen W.J."/>
            <person name="Zahm M."/>
            <person name="Cabau C."/>
            <person name="Klopp C."/>
            <person name="Thompson A.W."/>
            <person name="Robinson-Rechavi M."/>
            <person name="Braasch I."/>
            <person name="Lecointre G."/>
            <person name="Bobe J."/>
            <person name="Postlethwait J.H."/>
            <person name="Berthelot C."/>
            <person name="Roest Crollius H."/>
            <person name="Guiguen Y."/>
        </authorList>
    </citation>
    <scope>NUCLEOTIDE SEQUENCE</scope>
    <source>
        <strain evidence="2">NC1722</strain>
    </source>
</reference>
<evidence type="ECO:0000313" key="2">
    <source>
        <dbReference type="EMBL" id="KAJ8393813.1"/>
    </source>
</evidence>
<dbReference type="SMART" id="SM01394">
    <property type="entry name" value="S_100"/>
    <property type="match status" value="1"/>
</dbReference>
<dbReference type="GO" id="GO:0044548">
    <property type="term" value="F:S100 protein binding"/>
    <property type="evidence" value="ECO:0007669"/>
    <property type="project" value="TreeGrafter"/>
</dbReference>
<protein>
    <recommendedName>
        <fullName evidence="1">S100/CaBP-9k-type calcium binding subdomain domain-containing protein</fullName>
    </recommendedName>
</protein>
<keyword evidence="3" id="KW-1185">Reference proteome</keyword>
<dbReference type="PANTHER" id="PTHR11639:SF141">
    <property type="entry name" value="PROTEIN S100-B"/>
    <property type="match status" value="1"/>
</dbReference>
<dbReference type="GO" id="GO:0005615">
    <property type="term" value="C:extracellular space"/>
    <property type="evidence" value="ECO:0007669"/>
    <property type="project" value="TreeGrafter"/>
</dbReference>